<organism evidence="1 2">
    <name type="scientific">Drechslerella stenobrocha 248</name>
    <dbReference type="NCBI Taxonomy" id="1043628"/>
    <lineage>
        <taxon>Eukaryota</taxon>
        <taxon>Fungi</taxon>
        <taxon>Dikarya</taxon>
        <taxon>Ascomycota</taxon>
        <taxon>Pezizomycotina</taxon>
        <taxon>Orbiliomycetes</taxon>
        <taxon>Orbiliales</taxon>
        <taxon>Orbiliaceae</taxon>
        <taxon>Drechslerella</taxon>
    </lineage>
</organism>
<keyword evidence="2" id="KW-1185">Reference proteome</keyword>
<sequence length="218" mass="24500">MKVCKLWKQILESEELQYQRFSEESNPPHHLIAPELNFTLRDGKVSSATIRPDRSNRYTQLAVRSVDPDGILRSLASVLSAGNMLAQLSQPDREAEAMTRVELSGSGVLDDPLFYHDPVGTVHVHPQTKRKLRGLAFCGTTWTDPTNRIPSVEGGAEWKFEDHPELKSQSLRQFVSFAAKLVAGSDRAKRHEQITFKLKIMGVPNGGYLYFGLEPVRN</sequence>
<gene>
    <name evidence="1" type="ORF">DRE_01296</name>
</gene>
<accession>W7HLJ2</accession>
<dbReference type="AlphaFoldDB" id="W7HLJ2"/>
<name>W7HLJ2_9PEZI</name>
<proteinExistence type="predicted"/>
<protein>
    <submittedName>
        <fullName evidence="1">Uncharacterized protein</fullName>
    </submittedName>
</protein>
<evidence type="ECO:0000313" key="1">
    <source>
        <dbReference type="EMBL" id="EWC43944.1"/>
    </source>
</evidence>
<reference evidence="1 2" key="1">
    <citation type="submission" date="2013-05" db="EMBL/GenBank/DDBJ databases">
        <title>Drechslerella stenobrocha genome reveals carnivorous origination and mechanical trapping mechanism of predatory fungi.</title>
        <authorList>
            <person name="Liu X."/>
            <person name="Zhang W."/>
            <person name="Liu K."/>
        </authorList>
    </citation>
    <scope>NUCLEOTIDE SEQUENCE [LARGE SCALE GENOMIC DNA]</scope>
    <source>
        <strain evidence="1 2">248</strain>
    </source>
</reference>
<dbReference type="HOGENOM" id="CLU_1266871_0_0_1"/>
<dbReference type="EMBL" id="KI966448">
    <property type="protein sequence ID" value="EWC43944.1"/>
    <property type="molecule type" value="Genomic_DNA"/>
</dbReference>
<dbReference type="Proteomes" id="UP000024837">
    <property type="component" value="Unassembled WGS sequence"/>
</dbReference>
<evidence type="ECO:0000313" key="2">
    <source>
        <dbReference type="Proteomes" id="UP000024837"/>
    </source>
</evidence>